<evidence type="ECO:0000313" key="2">
    <source>
        <dbReference type="EMBL" id="ROR46137.1"/>
    </source>
</evidence>
<feature type="region of interest" description="Disordered" evidence="1">
    <location>
        <begin position="1"/>
        <end position="95"/>
    </location>
</feature>
<feature type="region of interest" description="Disordered" evidence="1">
    <location>
        <begin position="119"/>
        <end position="138"/>
    </location>
</feature>
<sequence>MSGWPFDGGFPATARTAPPPSPGRRPASAFPITHQHPSTTTELEISTGQSDLEGFPVRFPGNAQNPPAPAIPGRLRGIAPGDGAGRGGAGRRGGAVAQGTFRVEADELGRVSKELAETTGSMGGACAANTADSTGTAHADREATVEFDVPPDFVPFEPAGGVDDAYELVLARLGPARPGSARPPRGCRPPGGRRSPSCTRPGRPRSTRRARSGPAPASARSATGCPRRRSPSPRSVPRTTPRRPPPPPGWSRSSPRRTPGRHRRSAASTPRPARW</sequence>
<feature type="compositionally biased region" description="Gly residues" evidence="1">
    <location>
        <begin position="80"/>
        <end position="93"/>
    </location>
</feature>
<protein>
    <submittedName>
        <fullName evidence="2">Uncharacterized protein</fullName>
    </submittedName>
</protein>
<dbReference type="AlphaFoldDB" id="A0A8G1ULE3"/>
<feature type="compositionally biased region" description="Basic residues" evidence="1">
    <location>
        <begin position="254"/>
        <end position="265"/>
    </location>
</feature>
<feature type="compositionally biased region" description="Low complexity" evidence="1">
    <location>
        <begin position="212"/>
        <end position="222"/>
    </location>
</feature>
<feature type="region of interest" description="Disordered" evidence="1">
    <location>
        <begin position="173"/>
        <end position="275"/>
    </location>
</feature>
<proteinExistence type="predicted"/>
<feature type="compositionally biased region" description="Polar residues" evidence="1">
    <location>
        <begin position="35"/>
        <end position="50"/>
    </location>
</feature>
<feature type="compositionally biased region" description="Low complexity" evidence="1">
    <location>
        <begin position="266"/>
        <end position="275"/>
    </location>
</feature>
<comment type="caution">
    <text evidence="2">The sequence shown here is derived from an EMBL/GenBank/DDBJ whole genome shotgun (WGS) entry which is preliminary data.</text>
</comment>
<gene>
    <name evidence="2" type="ORF">EDD39_4397</name>
</gene>
<reference evidence="2 3" key="1">
    <citation type="submission" date="2018-11" db="EMBL/GenBank/DDBJ databases">
        <title>Sequencing the genomes of 1000 actinobacteria strains.</title>
        <authorList>
            <person name="Klenk H.-P."/>
        </authorList>
    </citation>
    <scope>NUCLEOTIDE SEQUENCE [LARGE SCALE GENOMIC DNA]</scope>
    <source>
        <strain evidence="2 3">DSM 44780</strain>
    </source>
</reference>
<feature type="compositionally biased region" description="Basic residues" evidence="1">
    <location>
        <begin position="202"/>
        <end position="211"/>
    </location>
</feature>
<evidence type="ECO:0000313" key="3">
    <source>
        <dbReference type="Proteomes" id="UP000267408"/>
    </source>
</evidence>
<organism evidence="2 3">
    <name type="scientific">Kitasatospora cineracea</name>
    <dbReference type="NCBI Taxonomy" id="88074"/>
    <lineage>
        <taxon>Bacteria</taxon>
        <taxon>Bacillati</taxon>
        <taxon>Actinomycetota</taxon>
        <taxon>Actinomycetes</taxon>
        <taxon>Kitasatosporales</taxon>
        <taxon>Streptomycetaceae</taxon>
        <taxon>Kitasatospora</taxon>
    </lineage>
</organism>
<feature type="compositionally biased region" description="Low complexity" evidence="1">
    <location>
        <begin position="174"/>
        <end position="201"/>
    </location>
</feature>
<dbReference type="Proteomes" id="UP000267408">
    <property type="component" value="Unassembled WGS sequence"/>
</dbReference>
<accession>A0A8G1ULE3</accession>
<evidence type="ECO:0000256" key="1">
    <source>
        <dbReference type="SAM" id="MobiDB-lite"/>
    </source>
</evidence>
<name>A0A8G1ULE3_9ACTN</name>
<dbReference type="EMBL" id="RJVJ01000001">
    <property type="protein sequence ID" value="ROR46137.1"/>
    <property type="molecule type" value="Genomic_DNA"/>
</dbReference>